<proteinExistence type="predicted"/>
<comment type="caution">
    <text evidence="1">The sequence shown here is derived from an EMBL/GenBank/DDBJ whole genome shotgun (WGS) entry which is preliminary data.</text>
</comment>
<dbReference type="Proteomes" id="UP000708208">
    <property type="component" value="Unassembled WGS sequence"/>
</dbReference>
<sequence length="147" mass="16833">MPSQNIGLQITFNIWPAVSKTSIEDEYDVPIRNLPFPLKFQNLKQIGIFRLSRAVGLFVPKELFKEHSNTRVQESVTLNFSPFRMQNHRNDPAVPKAPIEGKYDATTEPPICPQVPLDRTEFAGQEDCLYFSVSKPDESVTLFFQFV</sequence>
<dbReference type="OrthoDB" id="3200163at2759"/>
<reference evidence="1" key="1">
    <citation type="submission" date="2021-06" db="EMBL/GenBank/DDBJ databases">
        <authorList>
            <person name="Hodson N. C."/>
            <person name="Mongue J. A."/>
            <person name="Jaron S. K."/>
        </authorList>
    </citation>
    <scope>NUCLEOTIDE SEQUENCE</scope>
</reference>
<name>A0A8J2K7Z6_9HEXA</name>
<accession>A0A8J2K7Z6</accession>
<organism evidence="1 2">
    <name type="scientific">Allacma fusca</name>
    <dbReference type="NCBI Taxonomy" id="39272"/>
    <lineage>
        <taxon>Eukaryota</taxon>
        <taxon>Metazoa</taxon>
        <taxon>Ecdysozoa</taxon>
        <taxon>Arthropoda</taxon>
        <taxon>Hexapoda</taxon>
        <taxon>Collembola</taxon>
        <taxon>Symphypleona</taxon>
        <taxon>Sminthuridae</taxon>
        <taxon>Allacma</taxon>
    </lineage>
</organism>
<protein>
    <submittedName>
        <fullName evidence="1">Uncharacterized protein</fullName>
    </submittedName>
</protein>
<dbReference type="AlphaFoldDB" id="A0A8J2K7Z6"/>
<dbReference type="EMBL" id="CAJVCH010206336">
    <property type="protein sequence ID" value="CAG7731124.1"/>
    <property type="molecule type" value="Genomic_DNA"/>
</dbReference>
<evidence type="ECO:0000313" key="1">
    <source>
        <dbReference type="EMBL" id="CAG7731124.1"/>
    </source>
</evidence>
<evidence type="ECO:0000313" key="2">
    <source>
        <dbReference type="Proteomes" id="UP000708208"/>
    </source>
</evidence>
<gene>
    <name evidence="1" type="ORF">AFUS01_LOCUS19731</name>
</gene>
<keyword evidence="2" id="KW-1185">Reference proteome</keyword>